<gene>
    <name evidence="1" type="ORF">DEBURN_LOCUS10929</name>
</gene>
<evidence type="ECO:0000313" key="1">
    <source>
        <dbReference type="EMBL" id="CAG8634930.1"/>
    </source>
</evidence>
<reference evidence="1" key="1">
    <citation type="submission" date="2021-06" db="EMBL/GenBank/DDBJ databases">
        <authorList>
            <person name="Kallberg Y."/>
            <person name="Tangrot J."/>
            <person name="Rosling A."/>
        </authorList>
    </citation>
    <scope>NUCLEOTIDE SEQUENCE</scope>
    <source>
        <strain evidence="1">AZ414A</strain>
    </source>
</reference>
<proteinExistence type="predicted"/>
<feature type="non-terminal residue" evidence="1">
    <location>
        <position position="95"/>
    </location>
</feature>
<dbReference type="OrthoDB" id="2428958at2759"/>
<comment type="caution">
    <text evidence="1">The sequence shown here is derived from an EMBL/GenBank/DDBJ whole genome shotgun (WGS) entry which is preliminary data.</text>
</comment>
<dbReference type="AlphaFoldDB" id="A0A9N9GYU4"/>
<organism evidence="1 2">
    <name type="scientific">Diversispora eburnea</name>
    <dbReference type="NCBI Taxonomy" id="1213867"/>
    <lineage>
        <taxon>Eukaryota</taxon>
        <taxon>Fungi</taxon>
        <taxon>Fungi incertae sedis</taxon>
        <taxon>Mucoromycota</taxon>
        <taxon>Glomeromycotina</taxon>
        <taxon>Glomeromycetes</taxon>
        <taxon>Diversisporales</taxon>
        <taxon>Diversisporaceae</taxon>
        <taxon>Diversispora</taxon>
    </lineage>
</organism>
<sequence length="95" mass="11170">ILKQVEVGQFIQDLKMNVLQEFILLFQTLHLLNIMSIKEFLSILKENIIYEDLKDNKIIIELVDIFKKSKKNIKDVEELDDSIEPVIIEISITLK</sequence>
<name>A0A9N9GYU4_9GLOM</name>
<keyword evidence="2" id="KW-1185">Reference proteome</keyword>
<accession>A0A9N9GYU4</accession>
<evidence type="ECO:0000313" key="2">
    <source>
        <dbReference type="Proteomes" id="UP000789706"/>
    </source>
</evidence>
<dbReference type="EMBL" id="CAJVPK010004226">
    <property type="protein sequence ID" value="CAG8634930.1"/>
    <property type="molecule type" value="Genomic_DNA"/>
</dbReference>
<dbReference type="Proteomes" id="UP000789706">
    <property type="component" value="Unassembled WGS sequence"/>
</dbReference>
<feature type="non-terminal residue" evidence="1">
    <location>
        <position position="1"/>
    </location>
</feature>
<protein>
    <submittedName>
        <fullName evidence="1">10853_t:CDS:1</fullName>
    </submittedName>
</protein>